<gene>
    <name evidence="1" type="ORF">CBG54_05820</name>
</gene>
<reference evidence="1 2" key="1">
    <citation type="submission" date="2017-06" db="EMBL/GenBank/DDBJ databases">
        <title>Draft genome sequence of Fusobacterium nucleatum subsp. polymorphum KCOM 1271 (=ChDC F305).</title>
        <authorList>
            <person name="Kook J.-K."/>
            <person name="Park S.-N."/>
            <person name="Lim Y.K."/>
            <person name="Roh H."/>
        </authorList>
    </citation>
    <scope>NUCLEOTIDE SEQUENCE [LARGE SCALE GENOMIC DNA]</scope>
    <source>
        <strain evidence="2">KCOM 1271 (ChDC F305)</strain>
    </source>
</reference>
<dbReference type="RefSeq" id="WP_098974291.1">
    <property type="nucleotide sequence ID" value="NZ_CP077115.1"/>
</dbReference>
<protein>
    <submittedName>
        <fullName evidence="1">Uncharacterized protein</fullName>
    </submittedName>
</protein>
<organism evidence="1 2">
    <name type="scientific">Fusobacterium nucleatum subsp. polymorphum</name>
    <name type="common">Fusobacterium polymorphum</name>
    <dbReference type="NCBI Taxonomy" id="76857"/>
    <lineage>
        <taxon>Bacteria</taxon>
        <taxon>Fusobacteriati</taxon>
        <taxon>Fusobacteriota</taxon>
        <taxon>Fusobacteriia</taxon>
        <taxon>Fusobacteriales</taxon>
        <taxon>Fusobacteriaceae</taxon>
        <taxon>Fusobacterium</taxon>
    </lineage>
</organism>
<name>A0A2C6BQS1_FUSNP</name>
<evidence type="ECO:0000313" key="2">
    <source>
        <dbReference type="Proteomes" id="UP000224182"/>
    </source>
</evidence>
<dbReference type="AlphaFoldDB" id="A0A2C6BQS1"/>
<proteinExistence type="predicted"/>
<evidence type="ECO:0000313" key="1">
    <source>
        <dbReference type="EMBL" id="PHI06581.1"/>
    </source>
</evidence>
<dbReference type="EMBL" id="NIRN01000001">
    <property type="protein sequence ID" value="PHI06581.1"/>
    <property type="molecule type" value="Genomic_DNA"/>
</dbReference>
<dbReference type="Proteomes" id="UP000224182">
    <property type="component" value="Unassembled WGS sequence"/>
</dbReference>
<sequence length="288" mass="32911">MNLQERINNVVLPSLVVKCDLFDEKLEKYGIYPNAEDSFIISGEFVKRSLSKISSNEEREIALGSKMIGSYRDKGSVTAIVDGIYKLQCDFILQDDIEVTNFCNFLDCLNKKYIINGTTVTFEPDVIAGTSTSRDNVNALLIDGLTELDCIIDDTEITMTTEELKDIKIEDLASVRQRDFRLYIVDMSEVPIKVVEELGTHLVIFENYFWQPNHDNATYISEKYVNCLYHQAVDGFQVYAPNLYNAIKKSTNKQSILEDMLCLGLDFKYDEKLEEINPDDILDNLIVD</sequence>
<accession>A0A2C6BQS1</accession>
<comment type="caution">
    <text evidence="1">The sequence shown here is derived from an EMBL/GenBank/DDBJ whole genome shotgun (WGS) entry which is preliminary data.</text>
</comment>